<gene>
    <name evidence="3" type="ORF">J2W39_006334</name>
</gene>
<dbReference type="InterPro" id="IPR042100">
    <property type="entry name" value="Bug_dom1"/>
</dbReference>
<proteinExistence type="inferred from homology"/>
<dbReference type="SUPFAM" id="SSF53850">
    <property type="entry name" value="Periplasmic binding protein-like II"/>
    <property type="match status" value="1"/>
</dbReference>
<dbReference type="EMBL" id="JAUSRV010000021">
    <property type="protein sequence ID" value="MDP9975050.1"/>
    <property type="molecule type" value="Genomic_DNA"/>
</dbReference>
<feature type="signal peptide" evidence="2">
    <location>
        <begin position="1"/>
        <end position="31"/>
    </location>
</feature>
<dbReference type="Gene3D" id="3.40.190.150">
    <property type="entry name" value="Bordetella uptake gene, domain 1"/>
    <property type="match status" value="1"/>
</dbReference>
<dbReference type="InterPro" id="IPR005064">
    <property type="entry name" value="BUG"/>
</dbReference>
<sequence length="334" mass="35479">MCLHLLRAPLLLLAALCCGTGTGTGTGTASAQPWPDKPIRLIVPAPPGGISDASARLLAEQLRTNLGQTVLVDNKPGGSAVIAERALMAAPADGYTLMVGPSSVLSDIPLTVKTPFDPLKTFTYVGEVTGMFHVLVANSGFAPNTVKELLAHAKQHPRSVSVANLSTGTRSNLLGEMLRERSGNDILVVPYKGSAPALVDLMGNQVQLTFEVVSNVTPLIRSGKIKALAVASSKRSRFLPDVPTFGELGLPDFVMPDASVGVFVLSSMPPALQEKIRAEVARAVQSPKFREALLAQNYDPPRDMSLPQLRQTLDATTAHNRAIIEKLQLKISPE</sequence>
<accession>A0AAW8EPX7</accession>
<dbReference type="Pfam" id="PF03401">
    <property type="entry name" value="TctC"/>
    <property type="match status" value="1"/>
</dbReference>
<evidence type="ECO:0000256" key="1">
    <source>
        <dbReference type="ARBA" id="ARBA00006987"/>
    </source>
</evidence>
<dbReference type="CDD" id="cd07012">
    <property type="entry name" value="PBP2_Bug_TTT"/>
    <property type="match status" value="1"/>
</dbReference>
<dbReference type="RefSeq" id="WP_307597067.1">
    <property type="nucleotide sequence ID" value="NZ_JAUSRV010000021.1"/>
</dbReference>
<evidence type="ECO:0000256" key="2">
    <source>
        <dbReference type="SAM" id="SignalP"/>
    </source>
</evidence>
<evidence type="ECO:0000313" key="3">
    <source>
        <dbReference type="EMBL" id="MDP9975050.1"/>
    </source>
</evidence>
<comment type="similarity">
    <text evidence="1">Belongs to the UPF0065 (bug) family.</text>
</comment>
<comment type="caution">
    <text evidence="3">The sequence shown here is derived from an EMBL/GenBank/DDBJ whole genome shotgun (WGS) entry which is preliminary data.</text>
</comment>
<dbReference type="PANTHER" id="PTHR42928">
    <property type="entry name" value="TRICARBOXYLATE-BINDING PROTEIN"/>
    <property type="match status" value="1"/>
</dbReference>
<dbReference type="Gene3D" id="3.40.190.10">
    <property type="entry name" value="Periplasmic binding protein-like II"/>
    <property type="match status" value="1"/>
</dbReference>
<protein>
    <submittedName>
        <fullName evidence="3">Tripartite-type tricarboxylate transporter receptor subunit TctC</fullName>
    </submittedName>
</protein>
<dbReference type="Proteomes" id="UP001224845">
    <property type="component" value="Unassembled WGS sequence"/>
</dbReference>
<reference evidence="3" key="1">
    <citation type="submission" date="2023-07" db="EMBL/GenBank/DDBJ databases">
        <title>Sorghum-associated microbial communities from plants grown in Nebraska, USA.</title>
        <authorList>
            <person name="Schachtman D."/>
        </authorList>
    </citation>
    <scope>NUCLEOTIDE SEQUENCE</scope>
    <source>
        <strain evidence="3">DS3315</strain>
    </source>
</reference>
<evidence type="ECO:0000313" key="4">
    <source>
        <dbReference type="Proteomes" id="UP001224845"/>
    </source>
</evidence>
<keyword evidence="3" id="KW-0675">Receptor</keyword>
<keyword evidence="2" id="KW-0732">Signal</keyword>
<name>A0AAW8EPX7_VARPD</name>
<feature type="chain" id="PRO_5043846665" evidence="2">
    <location>
        <begin position="32"/>
        <end position="334"/>
    </location>
</feature>
<dbReference type="PANTHER" id="PTHR42928:SF5">
    <property type="entry name" value="BLR1237 PROTEIN"/>
    <property type="match status" value="1"/>
</dbReference>
<organism evidence="3 4">
    <name type="scientific">Variovorax paradoxus</name>
    <dbReference type="NCBI Taxonomy" id="34073"/>
    <lineage>
        <taxon>Bacteria</taxon>
        <taxon>Pseudomonadati</taxon>
        <taxon>Pseudomonadota</taxon>
        <taxon>Betaproteobacteria</taxon>
        <taxon>Burkholderiales</taxon>
        <taxon>Comamonadaceae</taxon>
        <taxon>Variovorax</taxon>
    </lineage>
</organism>
<dbReference type="PIRSF" id="PIRSF017082">
    <property type="entry name" value="YflP"/>
    <property type="match status" value="1"/>
</dbReference>
<dbReference type="AlphaFoldDB" id="A0AAW8EPX7"/>